<evidence type="ECO:0000313" key="3">
    <source>
        <dbReference type="Proteomes" id="UP000199009"/>
    </source>
</evidence>
<organism evidence="2 3">
    <name type="scientific">Microbacterium pygmaeum</name>
    <dbReference type="NCBI Taxonomy" id="370764"/>
    <lineage>
        <taxon>Bacteria</taxon>
        <taxon>Bacillati</taxon>
        <taxon>Actinomycetota</taxon>
        <taxon>Actinomycetes</taxon>
        <taxon>Micrococcales</taxon>
        <taxon>Microbacteriaceae</taxon>
        <taxon>Microbacterium</taxon>
    </lineage>
</organism>
<reference evidence="2 3" key="1">
    <citation type="submission" date="2016-10" db="EMBL/GenBank/DDBJ databases">
        <authorList>
            <person name="de Groot N.N."/>
        </authorList>
    </citation>
    <scope>NUCLEOTIDE SEQUENCE [LARGE SCALE GENOMIC DNA]</scope>
    <source>
        <strain evidence="2 3">DSM 23142</strain>
    </source>
</reference>
<keyword evidence="3" id="KW-1185">Reference proteome</keyword>
<feature type="compositionally biased region" description="Basic and acidic residues" evidence="1">
    <location>
        <begin position="58"/>
        <end position="91"/>
    </location>
</feature>
<feature type="compositionally biased region" description="Basic and acidic residues" evidence="1">
    <location>
        <begin position="1"/>
        <end position="48"/>
    </location>
</feature>
<gene>
    <name evidence="2" type="ORF">SAMN04489810_1440</name>
</gene>
<proteinExistence type="predicted"/>
<sequence length="439" mass="51075">MASAKGDDDPPADVKDQRDDKKDQGDEKGVGRDRERARESDRRYAQAHRDRRAANSRRWREAHPEQARAQRRQWKTDNPERSKQLNRESARRSYGRGRRTAAIRSRANESSRRWKQAHPEQVREYRRRWVEANRERVREYYRRYHADNRERVNARATARRDADPEKTKRSRKAWADRNKQRLADYQRAYRSNPDRYATILAANSAAKRLRTRLERAGLPTRRMHKVLAAERRGNDSRANDFFADPFRSEHVNQLMWLSSLLTEHVLADGPRMREFAGSYVAFRARMGLPAIDGEDFLYAHAAQVVSDRMRGIDLLTSRDVAAAVRSARVAVAERERLAQRQAFARRLESHLRRNARRLREDARLEKVVRTHTGKTRSAVEELVLRMAIEEVVSSGGLPSGLTKADLRQVVEAFRRRAVLEVSVDALHVPRLRASQSLGL</sequence>
<accession>A0A1G7XIV5</accession>
<feature type="region of interest" description="Disordered" evidence="1">
    <location>
        <begin position="1"/>
        <end position="120"/>
    </location>
</feature>
<dbReference type="AlphaFoldDB" id="A0A1G7XIV5"/>
<dbReference type="STRING" id="370764.SAMN04489810_1440"/>
<name>A0A1G7XIV5_9MICO</name>
<evidence type="ECO:0000256" key="1">
    <source>
        <dbReference type="SAM" id="MobiDB-lite"/>
    </source>
</evidence>
<dbReference type="EMBL" id="LT629692">
    <property type="protein sequence ID" value="SDG84132.1"/>
    <property type="molecule type" value="Genomic_DNA"/>
</dbReference>
<evidence type="ECO:0000313" key="2">
    <source>
        <dbReference type="EMBL" id="SDG84132.1"/>
    </source>
</evidence>
<dbReference type="Proteomes" id="UP000199009">
    <property type="component" value="Chromosome I"/>
</dbReference>
<dbReference type="OrthoDB" id="5117021at2"/>
<dbReference type="RefSeq" id="WP_157681795.1">
    <property type="nucleotide sequence ID" value="NZ_LT629692.1"/>
</dbReference>
<feature type="region of interest" description="Disordered" evidence="1">
    <location>
        <begin position="152"/>
        <end position="179"/>
    </location>
</feature>
<feature type="compositionally biased region" description="Basic and acidic residues" evidence="1">
    <location>
        <begin position="106"/>
        <end position="120"/>
    </location>
</feature>
<protein>
    <submittedName>
        <fullName evidence="2">Uncharacterized protein</fullName>
    </submittedName>
</protein>